<accession>A0ABY7GAR4</accession>
<feature type="non-terminal residue" evidence="1">
    <location>
        <position position="493"/>
    </location>
</feature>
<proteinExistence type="predicted"/>
<gene>
    <name evidence="1" type="ORF">MAR_032986</name>
</gene>
<dbReference type="Proteomes" id="UP001164746">
    <property type="component" value="Chromosome 17"/>
</dbReference>
<evidence type="ECO:0000313" key="1">
    <source>
        <dbReference type="EMBL" id="WAR30444.1"/>
    </source>
</evidence>
<organism evidence="1 2">
    <name type="scientific">Mya arenaria</name>
    <name type="common">Soft-shell clam</name>
    <dbReference type="NCBI Taxonomy" id="6604"/>
    <lineage>
        <taxon>Eukaryota</taxon>
        <taxon>Metazoa</taxon>
        <taxon>Spiralia</taxon>
        <taxon>Lophotrochozoa</taxon>
        <taxon>Mollusca</taxon>
        <taxon>Bivalvia</taxon>
        <taxon>Autobranchia</taxon>
        <taxon>Heteroconchia</taxon>
        <taxon>Euheterodonta</taxon>
        <taxon>Imparidentia</taxon>
        <taxon>Neoheterodontei</taxon>
        <taxon>Myida</taxon>
        <taxon>Myoidea</taxon>
        <taxon>Myidae</taxon>
        <taxon>Mya</taxon>
    </lineage>
</organism>
<name>A0ABY7GAR4_MYAAR</name>
<keyword evidence="2" id="KW-1185">Reference proteome</keyword>
<evidence type="ECO:0000313" key="2">
    <source>
        <dbReference type="Proteomes" id="UP001164746"/>
    </source>
</evidence>
<dbReference type="EMBL" id="CP111028">
    <property type="protein sequence ID" value="WAR30444.1"/>
    <property type="molecule type" value="Genomic_DNA"/>
</dbReference>
<reference evidence="1" key="1">
    <citation type="submission" date="2022-11" db="EMBL/GenBank/DDBJ databases">
        <title>Centuries of genome instability and evolution in soft-shell clam transmissible cancer (bioRxiv).</title>
        <authorList>
            <person name="Hart S.F.M."/>
            <person name="Yonemitsu M.A."/>
            <person name="Giersch R.M."/>
            <person name="Beal B.F."/>
            <person name="Arriagada G."/>
            <person name="Davis B.W."/>
            <person name="Ostrander E.A."/>
            <person name="Goff S.P."/>
            <person name="Metzger M.J."/>
        </authorList>
    </citation>
    <scope>NUCLEOTIDE SEQUENCE</scope>
    <source>
        <strain evidence="1">MELC-2E11</strain>
        <tissue evidence="1">Siphon/mantle</tissue>
    </source>
</reference>
<protein>
    <submittedName>
        <fullName evidence="1">Uncharacterized protein</fullName>
    </submittedName>
</protein>
<sequence>QGTSTRPPENHPILDKSISGAIDACTYYCPCYNLSTVVESISVIDDSRFLLFVNNALGSVETFDQTLCKIYERVQLDRGVKDITDEGDNATCDGSRPQKFCVSYFTDQNTKNVSPQEGFDMGYHFLCTGKWPTSKQYPIYANDERWQVKGQKGTVVRIQPMDRENRGRNYADPENMQFEEKDCIVLSVFLKGWIPFGFEKFDDKVGNYSVDVREFQGIDMQGDKIDMLSQKKETTIFEQDIITCTMQGCLKRDDALTCAHGVLSESNLRELKEDCYSKEMKEFKNVGDLFEASDPPSCKFGTIKDVYYGNKDDVFVDIAVIEPNVPMINLTDEIRKYASDFEIQPICKLSYQENCDDIRVRGKTIVIKYGCASGLTFGVFSHPIDLPDCNKLDVLEIDGESREFSHPGDSGAFLLKVDPKIISNTVLEEFRVKRDKLIDLNNQDGNGVRFQKNEHFQIIGIVHGCAKDDPYKTYCTRITPSISALRKPYYFCS</sequence>